<dbReference type="InterPro" id="IPR036390">
    <property type="entry name" value="WH_DNA-bd_sf"/>
</dbReference>
<reference evidence="5 6" key="1">
    <citation type="submission" date="2021-01" db="EMBL/GenBank/DDBJ databases">
        <title>011410 draft genome.</title>
        <authorList>
            <person name="Lang L."/>
        </authorList>
    </citation>
    <scope>NUCLEOTIDE SEQUENCE [LARGE SCALE GENOMIC DNA]</scope>
    <source>
        <strain evidence="5 6">KCTC 42845</strain>
    </source>
</reference>
<dbReference type="InterPro" id="IPR000524">
    <property type="entry name" value="Tscrpt_reg_HTH_GntR"/>
</dbReference>
<dbReference type="InterPro" id="IPR011711">
    <property type="entry name" value="GntR_C"/>
</dbReference>
<name>A0ABS1S8M4_9RHOB</name>
<protein>
    <submittedName>
        <fullName evidence="5">GntR family transcriptional regulator</fullName>
    </submittedName>
</protein>
<proteinExistence type="predicted"/>
<keyword evidence="2" id="KW-0238">DNA-binding</keyword>
<dbReference type="Proteomes" id="UP000644749">
    <property type="component" value="Unassembled WGS sequence"/>
</dbReference>
<dbReference type="Pfam" id="PF07729">
    <property type="entry name" value="FCD"/>
    <property type="match status" value="1"/>
</dbReference>
<dbReference type="PROSITE" id="PS50949">
    <property type="entry name" value="HTH_GNTR"/>
    <property type="match status" value="1"/>
</dbReference>
<dbReference type="Pfam" id="PF00392">
    <property type="entry name" value="GntR"/>
    <property type="match status" value="1"/>
</dbReference>
<evidence type="ECO:0000256" key="3">
    <source>
        <dbReference type="ARBA" id="ARBA00023163"/>
    </source>
</evidence>
<keyword evidence="3" id="KW-0804">Transcription</keyword>
<organism evidence="5 6">
    <name type="scientific">Paracoccus aerius</name>
    <dbReference type="NCBI Taxonomy" id="1915382"/>
    <lineage>
        <taxon>Bacteria</taxon>
        <taxon>Pseudomonadati</taxon>
        <taxon>Pseudomonadota</taxon>
        <taxon>Alphaproteobacteria</taxon>
        <taxon>Rhodobacterales</taxon>
        <taxon>Paracoccaceae</taxon>
        <taxon>Paracoccus</taxon>
    </lineage>
</organism>
<dbReference type="InterPro" id="IPR008920">
    <property type="entry name" value="TF_FadR/GntR_C"/>
</dbReference>
<dbReference type="PANTHER" id="PTHR43537:SF24">
    <property type="entry name" value="GLUCONATE OPERON TRANSCRIPTIONAL REPRESSOR"/>
    <property type="match status" value="1"/>
</dbReference>
<evidence type="ECO:0000256" key="2">
    <source>
        <dbReference type="ARBA" id="ARBA00023125"/>
    </source>
</evidence>
<keyword evidence="1" id="KW-0805">Transcription regulation</keyword>
<evidence type="ECO:0000259" key="4">
    <source>
        <dbReference type="PROSITE" id="PS50949"/>
    </source>
</evidence>
<comment type="caution">
    <text evidence="5">The sequence shown here is derived from an EMBL/GenBank/DDBJ whole genome shotgun (WGS) entry which is preliminary data.</text>
</comment>
<dbReference type="Gene3D" id="1.10.10.10">
    <property type="entry name" value="Winged helix-like DNA-binding domain superfamily/Winged helix DNA-binding domain"/>
    <property type="match status" value="1"/>
</dbReference>
<evidence type="ECO:0000313" key="6">
    <source>
        <dbReference type="Proteomes" id="UP000644749"/>
    </source>
</evidence>
<feature type="domain" description="HTH gntR-type" evidence="4">
    <location>
        <begin position="21"/>
        <end position="88"/>
    </location>
</feature>
<dbReference type="SMART" id="SM00895">
    <property type="entry name" value="FCD"/>
    <property type="match status" value="1"/>
</dbReference>
<dbReference type="Gene3D" id="1.20.120.530">
    <property type="entry name" value="GntR ligand-binding domain-like"/>
    <property type="match status" value="1"/>
</dbReference>
<gene>
    <name evidence="5" type="ORF">JL111_16490</name>
</gene>
<dbReference type="PANTHER" id="PTHR43537">
    <property type="entry name" value="TRANSCRIPTIONAL REGULATOR, GNTR FAMILY"/>
    <property type="match status" value="1"/>
</dbReference>
<evidence type="ECO:0000256" key="1">
    <source>
        <dbReference type="ARBA" id="ARBA00023015"/>
    </source>
</evidence>
<sequence>MRGAGLGSAAESQGIQMVRPASIVDGVYDSIYERIMSLDIAPGARIPVDVVARDLGVSQTPVREALSRLEREGLVRKAHLIGYSAAPQLSRKAFEDLFAFRLLLEPECARIATQNLTPASLRELEEAAADMGHGEAPVDRTSRYSRFARADAHFHDAILKVAGNEVIRQALADQHVHLHLFRLMFHSRVTQEALQEHENLLSAFRAGDAARAQAAMHEHISRSRDRLMLAFE</sequence>
<dbReference type="SUPFAM" id="SSF48008">
    <property type="entry name" value="GntR ligand-binding domain-like"/>
    <property type="match status" value="1"/>
</dbReference>
<accession>A0ABS1S8M4</accession>
<keyword evidence="6" id="KW-1185">Reference proteome</keyword>
<dbReference type="SMART" id="SM00345">
    <property type="entry name" value="HTH_GNTR"/>
    <property type="match status" value="1"/>
</dbReference>
<dbReference type="EMBL" id="JAESHT010000017">
    <property type="protein sequence ID" value="MBL3675079.1"/>
    <property type="molecule type" value="Genomic_DNA"/>
</dbReference>
<dbReference type="InterPro" id="IPR036388">
    <property type="entry name" value="WH-like_DNA-bd_sf"/>
</dbReference>
<dbReference type="SUPFAM" id="SSF46785">
    <property type="entry name" value="Winged helix' DNA-binding domain"/>
    <property type="match status" value="1"/>
</dbReference>
<evidence type="ECO:0000313" key="5">
    <source>
        <dbReference type="EMBL" id="MBL3675079.1"/>
    </source>
</evidence>